<protein>
    <submittedName>
        <fullName evidence="4">T9SS type A sorting domain-containing protein</fullName>
    </submittedName>
</protein>
<dbReference type="CDD" id="cd09631">
    <property type="entry name" value="DOMON_DOH"/>
    <property type="match status" value="1"/>
</dbReference>
<gene>
    <name evidence="4" type="ORF">RHP49_02785</name>
</gene>
<dbReference type="Pfam" id="PF18962">
    <property type="entry name" value="Por_Secre_tail"/>
    <property type="match status" value="1"/>
</dbReference>
<feature type="domain" description="DOMON" evidence="3">
    <location>
        <begin position="31"/>
        <end position="147"/>
    </location>
</feature>
<evidence type="ECO:0000256" key="2">
    <source>
        <dbReference type="SAM" id="SignalP"/>
    </source>
</evidence>
<dbReference type="InterPro" id="IPR026444">
    <property type="entry name" value="Secre_tail"/>
</dbReference>
<organism evidence="4 5">
    <name type="scientific">Thalassobellus suaedae</name>
    <dbReference type="NCBI Taxonomy" id="3074124"/>
    <lineage>
        <taxon>Bacteria</taxon>
        <taxon>Pseudomonadati</taxon>
        <taxon>Bacteroidota</taxon>
        <taxon>Flavobacteriia</taxon>
        <taxon>Flavobacteriales</taxon>
        <taxon>Flavobacteriaceae</taxon>
        <taxon>Thalassobellus</taxon>
    </lineage>
</organism>
<keyword evidence="5" id="KW-1185">Reference proteome</keyword>
<dbReference type="EMBL" id="CP134536">
    <property type="protein sequence ID" value="WNH13187.1"/>
    <property type="molecule type" value="Genomic_DNA"/>
</dbReference>
<sequence length="256" mass="27688">MKKINLILFILTIGMISYSQTSSTGVINLSSTTGLEYTAQIDITSSEVTLTLIGPSDRWLGIGFGASSMTSNKDVVIFTGSELTDRTFIGIGSIPTLDNNQDWTVSSNEITSGKRTLVATRALNTGETNDYIFSTSDTSINLVWARGNDTTFNLEYHGSTNRGATASGFTLDINENDLASNFSLFPNPASSKLNIVLPNTIQNASINAFDVFGKQIFNKSISNLNASIDVSSWSKGIYLIKVSSEGKTNTKKFIKK</sequence>
<dbReference type="Gene3D" id="2.60.40.3080">
    <property type="match status" value="1"/>
</dbReference>
<name>A0ABY9Y4P4_9FLAO</name>
<keyword evidence="1 2" id="KW-0732">Signal</keyword>
<proteinExistence type="predicted"/>
<dbReference type="NCBIfam" id="TIGR04183">
    <property type="entry name" value="Por_Secre_tail"/>
    <property type="match status" value="1"/>
</dbReference>
<dbReference type="RefSeq" id="WP_415863165.1">
    <property type="nucleotide sequence ID" value="NZ_CP134536.1"/>
</dbReference>
<feature type="signal peptide" evidence="2">
    <location>
        <begin position="1"/>
        <end position="21"/>
    </location>
</feature>
<dbReference type="Pfam" id="PF03351">
    <property type="entry name" value="DOMON"/>
    <property type="match status" value="1"/>
</dbReference>
<evidence type="ECO:0000313" key="4">
    <source>
        <dbReference type="EMBL" id="WNH13187.1"/>
    </source>
</evidence>
<evidence type="ECO:0000256" key="1">
    <source>
        <dbReference type="ARBA" id="ARBA00022729"/>
    </source>
</evidence>
<dbReference type="InterPro" id="IPR045266">
    <property type="entry name" value="DOH_DOMON"/>
</dbReference>
<feature type="chain" id="PRO_5045230296" evidence="2">
    <location>
        <begin position="22"/>
        <end position="256"/>
    </location>
</feature>
<dbReference type="SMART" id="SM00664">
    <property type="entry name" value="DoH"/>
    <property type="match status" value="1"/>
</dbReference>
<evidence type="ECO:0000259" key="3">
    <source>
        <dbReference type="PROSITE" id="PS50836"/>
    </source>
</evidence>
<evidence type="ECO:0000313" key="5">
    <source>
        <dbReference type="Proteomes" id="UP001303407"/>
    </source>
</evidence>
<dbReference type="SUPFAM" id="SSF49344">
    <property type="entry name" value="CBD9-like"/>
    <property type="match status" value="1"/>
</dbReference>
<dbReference type="PROSITE" id="PS50836">
    <property type="entry name" value="DOMON"/>
    <property type="match status" value="1"/>
</dbReference>
<reference evidence="4 5" key="1">
    <citation type="submission" date="2023-09" db="EMBL/GenBank/DDBJ databases">
        <title>Thalassobella suaedae gen. nov., sp. nov., a marine bacterium of the family Flavobacteriaceae isolated from a halophyte Suaeda japonica.</title>
        <authorList>
            <person name="Lee S.Y."/>
            <person name="Hwang C.Y."/>
        </authorList>
    </citation>
    <scope>NUCLEOTIDE SEQUENCE [LARGE SCALE GENOMIC DNA]</scope>
    <source>
        <strain evidence="4 5">HL-DH10</strain>
    </source>
</reference>
<accession>A0ABY9Y4P4</accession>
<dbReference type="InterPro" id="IPR005018">
    <property type="entry name" value="DOMON_domain"/>
</dbReference>
<dbReference type="Proteomes" id="UP001303407">
    <property type="component" value="Chromosome"/>
</dbReference>